<evidence type="ECO:0000256" key="1">
    <source>
        <dbReference type="SAM" id="MobiDB-lite"/>
    </source>
</evidence>
<feature type="region of interest" description="Disordered" evidence="1">
    <location>
        <begin position="63"/>
        <end position="130"/>
    </location>
</feature>
<proteinExistence type="predicted"/>
<reference evidence="2 3" key="1">
    <citation type="submission" date="2022-03" db="EMBL/GenBank/DDBJ databases">
        <authorList>
            <person name="Macdonald S."/>
            <person name="Ahmed S."/>
            <person name="Newling K."/>
        </authorList>
    </citation>
    <scope>NUCLEOTIDE SEQUENCE [LARGE SCALE GENOMIC DNA]</scope>
</reference>
<organism evidence="2 3">
    <name type="scientific">Eruca vesicaria subsp. sativa</name>
    <name type="common">Garden rocket</name>
    <name type="synonym">Eruca sativa</name>
    <dbReference type="NCBI Taxonomy" id="29727"/>
    <lineage>
        <taxon>Eukaryota</taxon>
        <taxon>Viridiplantae</taxon>
        <taxon>Streptophyta</taxon>
        <taxon>Embryophyta</taxon>
        <taxon>Tracheophyta</taxon>
        <taxon>Spermatophyta</taxon>
        <taxon>Magnoliopsida</taxon>
        <taxon>eudicotyledons</taxon>
        <taxon>Gunneridae</taxon>
        <taxon>Pentapetalae</taxon>
        <taxon>rosids</taxon>
        <taxon>malvids</taxon>
        <taxon>Brassicales</taxon>
        <taxon>Brassicaceae</taxon>
        <taxon>Brassiceae</taxon>
        <taxon>Eruca</taxon>
    </lineage>
</organism>
<dbReference type="PANTHER" id="PTHR34807">
    <property type="entry name" value="OS08G0270800 PROTEIN"/>
    <property type="match status" value="1"/>
</dbReference>
<dbReference type="PANTHER" id="PTHR34807:SF8">
    <property type="entry name" value="(RAPE) HYPOTHETICAL PROTEIN"/>
    <property type="match status" value="1"/>
</dbReference>
<sequence>MKEITDSVDPRIMFKHQSLMQDYHELRKEREFKMRKLEMMKQRRSTLDAEVRFLKRRYKQLKQDQTLDTSSPGMLRLSESGYSKVPSKRKKNSTMDEKEALSLDKKNPKRSRGNEVLTNSIPLPDLNGDGSTFKVPGFDLNQISREEEEPEASGGQVIAQATKKAMLGNGNDDVHCEMKLPICRDVEKELNRAAVKRKVSWQDPVALSV</sequence>
<dbReference type="Proteomes" id="UP001642260">
    <property type="component" value="Unassembled WGS sequence"/>
</dbReference>
<comment type="caution">
    <text evidence="2">The sequence shown here is derived from an EMBL/GenBank/DDBJ whole genome shotgun (WGS) entry which is preliminary data.</text>
</comment>
<keyword evidence="3" id="KW-1185">Reference proteome</keyword>
<feature type="compositionally biased region" description="Basic and acidic residues" evidence="1">
    <location>
        <begin position="93"/>
        <end position="106"/>
    </location>
</feature>
<accession>A0ABC8K2R2</accession>
<dbReference type="AlphaFoldDB" id="A0ABC8K2R2"/>
<name>A0ABC8K2R2_ERUVS</name>
<feature type="compositionally biased region" description="Polar residues" evidence="1">
    <location>
        <begin position="63"/>
        <end position="72"/>
    </location>
</feature>
<dbReference type="EMBL" id="CAKOAT010177377">
    <property type="protein sequence ID" value="CAH8352883.1"/>
    <property type="molecule type" value="Genomic_DNA"/>
</dbReference>
<evidence type="ECO:0000313" key="3">
    <source>
        <dbReference type="Proteomes" id="UP001642260"/>
    </source>
</evidence>
<protein>
    <submittedName>
        <fullName evidence="2">Uncharacterized protein</fullName>
    </submittedName>
</protein>
<evidence type="ECO:0000313" key="2">
    <source>
        <dbReference type="EMBL" id="CAH8352883.1"/>
    </source>
</evidence>
<gene>
    <name evidence="2" type="ORF">ERUC_LOCUS18794</name>
</gene>